<organism evidence="1 4">
    <name type="scientific">Clostridium perfringens</name>
    <dbReference type="NCBI Taxonomy" id="1502"/>
    <lineage>
        <taxon>Bacteria</taxon>
        <taxon>Bacillati</taxon>
        <taxon>Bacillota</taxon>
        <taxon>Clostridia</taxon>
        <taxon>Eubacteriales</taxon>
        <taxon>Clostridiaceae</taxon>
        <taxon>Clostridium</taxon>
    </lineage>
</organism>
<evidence type="ECO:0000313" key="3">
    <source>
        <dbReference type="Proteomes" id="UP000668358"/>
    </source>
</evidence>
<reference evidence="1" key="1">
    <citation type="journal article" date="2018" name="Genome Biol.">
        <title>SKESA: strategic k-mer extension for scrupulous assemblies.</title>
        <authorList>
            <person name="Souvorov A."/>
            <person name="Agarwala R."/>
            <person name="Lipman D.J."/>
        </authorList>
    </citation>
    <scope>NUCLEOTIDE SEQUENCE</scope>
    <source>
        <strain evidence="1">C25</strain>
    </source>
</reference>
<dbReference type="EMBL" id="JAENRE010000001">
    <property type="protein sequence ID" value="MBO3415658.1"/>
    <property type="molecule type" value="Genomic_DNA"/>
</dbReference>
<gene>
    <name evidence="1" type="ORF">I9063_002330</name>
    <name evidence="2" type="ORF">JJB78_03855</name>
</gene>
<dbReference type="AlphaFoldDB" id="A0AAN5NBL2"/>
<name>A0AAN5NBL2_CLOPF</name>
<accession>A0AAN5NBL2</accession>
<dbReference type="Proteomes" id="UP000668358">
    <property type="component" value="Unassembled WGS sequence"/>
</dbReference>
<evidence type="ECO:0000313" key="1">
    <source>
        <dbReference type="EMBL" id="HAT4298946.1"/>
    </source>
</evidence>
<sequence length="55" mass="6722">MREIVKIVNSLQAEKYMKNGLNPIKVYWNVDKIVYEFDKEASKPLFDKWRKFELK</sequence>
<reference evidence="1" key="2">
    <citation type="submission" date="2020-07" db="EMBL/GenBank/DDBJ databases">
        <authorList>
            <consortium name="NCBI Pathogen Detection Project"/>
        </authorList>
    </citation>
    <scope>NUCLEOTIDE SEQUENCE</scope>
    <source>
        <strain evidence="1">C25</strain>
    </source>
</reference>
<protein>
    <submittedName>
        <fullName evidence="1">Uncharacterized protein</fullName>
    </submittedName>
</protein>
<comment type="caution">
    <text evidence="1">The sequence shown here is derived from an EMBL/GenBank/DDBJ whole genome shotgun (WGS) entry which is preliminary data.</text>
</comment>
<dbReference type="EMBL" id="DACTBT010000017">
    <property type="protein sequence ID" value="HAT4298946.1"/>
    <property type="molecule type" value="Genomic_DNA"/>
</dbReference>
<reference evidence="2 3" key="3">
    <citation type="submission" date="2020-12" db="EMBL/GenBank/DDBJ databases">
        <title>Comparative genomics of Clostridium perfringens reveals patterns of host-associated phylogenetic clades and virulence factors.</title>
        <authorList>
            <person name="Smith A.H."/>
            <person name="Geier R."/>
        </authorList>
    </citation>
    <scope>NUCLEOTIDE SEQUENCE [LARGE SCALE GENOMIC DNA]</scope>
    <source>
        <strain evidence="2 3">CHD15829P</strain>
    </source>
</reference>
<evidence type="ECO:0000313" key="2">
    <source>
        <dbReference type="EMBL" id="MBO3415658.1"/>
    </source>
</evidence>
<evidence type="ECO:0000313" key="4">
    <source>
        <dbReference type="Proteomes" id="UP000855421"/>
    </source>
</evidence>
<dbReference type="Proteomes" id="UP000855421">
    <property type="component" value="Unassembled WGS sequence"/>
</dbReference>
<proteinExistence type="predicted"/>
<dbReference type="RefSeq" id="WP_153302718.1">
    <property type="nucleotide sequence ID" value="NZ_CATNYE010000003.1"/>
</dbReference>